<dbReference type="STRING" id="487685.SAMN04488696_2085"/>
<keyword evidence="4" id="KW-1185">Reference proteome</keyword>
<protein>
    <recommendedName>
        <fullName evidence="5">TPD domain-containing protein</fullName>
    </recommendedName>
</protein>
<dbReference type="PANTHER" id="PTHR31661">
    <property type="entry name" value="SIMILAR TO CDNA SEQUENCE BC052040"/>
    <property type="match status" value="1"/>
</dbReference>
<accession>A0A1I4SYP2</accession>
<name>A0A1I4SYP2_9EURY</name>
<comment type="subcellular location">
    <subcellularLocation>
        <location evidence="1">Cytoplasm</location>
    </subcellularLocation>
</comment>
<evidence type="ECO:0000256" key="2">
    <source>
        <dbReference type="ARBA" id="ARBA00022490"/>
    </source>
</evidence>
<evidence type="ECO:0000313" key="3">
    <source>
        <dbReference type="EMBL" id="SFM69541.1"/>
    </source>
</evidence>
<reference evidence="4" key="1">
    <citation type="submission" date="2016-10" db="EMBL/GenBank/DDBJ databases">
        <authorList>
            <person name="Varghese N."/>
            <person name="Submissions S."/>
        </authorList>
    </citation>
    <scope>NUCLEOTIDE SEQUENCE [LARGE SCALE GENOMIC DNA]</scope>
    <source>
        <strain evidence="4">Mob M</strain>
    </source>
</reference>
<sequence>MRMDIETYNEIYASLDDVDDVRRAAEQFSEPIGTIHSILNQKTVTKVKRNFSKVKSKGPRHLRQWKKGKSIIEIARKNDIPATLMVSMLLKEMGIPKKGFIRNLEDQPDGRLKREVIAAMDSDFFFSPKAHALHAEKGEMGEYILAEWLSERGLTYRSEDDLRDEGFTKTPDFLLDEELDVDGVKISWIESKALFGDEKEHDYYIKKQFREYEEIYGVGMIVYWYGYIDTISYNGNLIKDYRFFGKDWDIVEELLNFKTYW</sequence>
<evidence type="ECO:0000256" key="1">
    <source>
        <dbReference type="ARBA" id="ARBA00004496"/>
    </source>
</evidence>
<dbReference type="Proteomes" id="UP000198535">
    <property type="component" value="Unassembled WGS sequence"/>
</dbReference>
<dbReference type="EMBL" id="FOUJ01000004">
    <property type="protein sequence ID" value="SFM69541.1"/>
    <property type="molecule type" value="Genomic_DNA"/>
</dbReference>
<gene>
    <name evidence="3" type="ORF">SAMN04488696_2085</name>
</gene>
<dbReference type="InterPro" id="IPR029404">
    <property type="entry name" value="CDIN1"/>
</dbReference>
<evidence type="ECO:0000313" key="4">
    <source>
        <dbReference type="Proteomes" id="UP000198535"/>
    </source>
</evidence>
<organism evidence="3 4">
    <name type="scientific">Methanolobus profundi</name>
    <dbReference type="NCBI Taxonomy" id="487685"/>
    <lineage>
        <taxon>Archaea</taxon>
        <taxon>Methanobacteriati</taxon>
        <taxon>Methanobacteriota</taxon>
        <taxon>Stenosarchaea group</taxon>
        <taxon>Methanomicrobia</taxon>
        <taxon>Methanosarcinales</taxon>
        <taxon>Methanosarcinaceae</taxon>
        <taxon>Methanolobus</taxon>
    </lineage>
</organism>
<dbReference type="RefSeq" id="WP_245748005.1">
    <property type="nucleotide sequence ID" value="NZ_FOUJ01000004.1"/>
</dbReference>
<proteinExistence type="predicted"/>
<dbReference type="PANTHER" id="PTHR31661:SF1">
    <property type="entry name" value="CDAN1-INTERACTING NUCLEASE 1"/>
    <property type="match status" value="1"/>
</dbReference>
<dbReference type="Pfam" id="PF14811">
    <property type="entry name" value="TPD"/>
    <property type="match status" value="1"/>
</dbReference>
<dbReference type="AlphaFoldDB" id="A0A1I4SYP2"/>
<keyword evidence="2" id="KW-0963">Cytoplasm</keyword>
<dbReference type="GO" id="GO:0005737">
    <property type="term" value="C:cytoplasm"/>
    <property type="evidence" value="ECO:0007669"/>
    <property type="project" value="UniProtKB-SubCell"/>
</dbReference>
<evidence type="ECO:0008006" key="5">
    <source>
        <dbReference type="Google" id="ProtNLM"/>
    </source>
</evidence>